<sequence>MEHTVTVTYGSPKPTSTYRMSYEIENLVAITTKVEYERYERNQPYERHDDQPYTIEPFTKSFSRPNLPDDWTTFVHPEGVRYFLKETRPIPVLTEAYIYSPEIHNQIESYISQIFSYINRNSIAFEKSFLVLELRQSGRCGYYFVDHTNKCLFWLDPFEFSHLLDPLKIPYTASLVGLVMHSHYWYHNELFPHVYQSTEGDLSEISDILVYSIGDLLTAGPNSVVSYDLDTLKASLELVKHFQKQDQSLQRRSPGGARFIYRMASYLYHDRFLNLHGEPGARLDAGQSIYGPQPEKNSLLMKILSPLMIYGPDSHLYRLEETTVDYMEGSQLFDQATVVLNANVAFLAIQSVDEAAAPDRRTDSQRASYFSVLTSLGSIIFGLLLVRQHREVMTTQFVVNRSASHLGLETLAMMFSLPYTLLMWS</sequence>
<proteinExistence type="predicted"/>
<dbReference type="OrthoDB" id="2657661at2759"/>
<dbReference type="EMBL" id="JANKHO010000082">
    <property type="protein sequence ID" value="KAJ3515755.1"/>
    <property type="molecule type" value="Genomic_DNA"/>
</dbReference>
<keyword evidence="1" id="KW-1133">Transmembrane helix</keyword>
<organism evidence="2 3">
    <name type="scientific">Agrocybe chaxingu</name>
    <dbReference type="NCBI Taxonomy" id="84603"/>
    <lineage>
        <taxon>Eukaryota</taxon>
        <taxon>Fungi</taxon>
        <taxon>Dikarya</taxon>
        <taxon>Basidiomycota</taxon>
        <taxon>Agaricomycotina</taxon>
        <taxon>Agaricomycetes</taxon>
        <taxon>Agaricomycetidae</taxon>
        <taxon>Agaricales</taxon>
        <taxon>Agaricineae</taxon>
        <taxon>Strophariaceae</taxon>
        <taxon>Agrocybe</taxon>
    </lineage>
</organism>
<accession>A0A9W8MZU1</accession>
<feature type="transmembrane region" description="Helical" evidence="1">
    <location>
        <begin position="367"/>
        <end position="386"/>
    </location>
</feature>
<gene>
    <name evidence="2" type="ORF">NLJ89_g1562</name>
</gene>
<dbReference type="AlphaFoldDB" id="A0A9W8MZU1"/>
<keyword evidence="1" id="KW-0812">Transmembrane</keyword>
<protein>
    <submittedName>
        <fullName evidence="2">Uncharacterized protein</fullName>
    </submittedName>
</protein>
<dbReference type="Proteomes" id="UP001148786">
    <property type="component" value="Unassembled WGS sequence"/>
</dbReference>
<comment type="caution">
    <text evidence="2">The sequence shown here is derived from an EMBL/GenBank/DDBJ whole genome shotgun (WGS) entry which is preliminary data.</text>
</comment>
<evidence type="ECO:0000256" key="1">
    <source>
        <dbReference type="SAM" id="Phobius"/>
    </source>
</evidence>
<keyword evidence="3" id="KW-1185">Reference proteome</keyword>
<keyword evidence="1" id="KW-0472">Membrane</keyword>
<name>A0A9W8MZU1_9AGAR</name>
<reference evidence="2" key="1">
    <citation type="submission" date="2022-07" db="EMBL/GenBank/DDBJ databases">
        <title>Genome Sequence of Agrocybe chaxingu.</title>
        <authorList>
            <person name="Buettner E."/>
        </authorList>
    </citation>
    <scope>NUCLEOTIDE SEQUENCE</scope>
    <source>
        <strain evidence="2">MP-N11</strain>
    </source>
</reference>
<evidence type="ECO:0000313" key="3">
    <source>
        <dbReference type="Proteomes" id="UP001148786"/>
    </source>
</evidence>
<evidence type="ECO:0000313" key="2">
    <source>
        <dbReference type="EMBL" id="KAJ3515755.1"/>
    </source>
</evidence>